<dbReference type="EMBL" id="BAAALT010000100">
    <property type="protein sequence ID" value="GAA1809797.1"/>
    <property type="molecule type" value="Genomic_DNA"/>
</dbReference>
<reference evidence="1 2" key="1">
    <citation type="journal article" date="2019" name="Int. J. Syst. Evol. Microbiol.">
        <title>The Global Catalogue of Microorganisms (GCM) 10K type strain sequencing project: providing services to taxonomists for standard genome sequencing and annotation.</title>
        <authorList>
            <consortium name="The Broad Institute Genomics Platform"/>
            <consortium name="The Broad Institute Genome Sequencing Center for Infectious Disease"/>
            <person name="Wu L."/>
            <person name="Ma J."/>
        </authorList>
    </citation>
    <scope>NUCLEOTIDE SEQUENCE [LARGE SCALE GENOMIC DNA]</scope>
    <source>
        <strain evidence="1 2">JCM 13250</strain>
    </source>
</reference>
<organism evidence="1 2">
    <name type="scientific">Luedemannella flava</name>
    <dbReference type="NCBI Taxonomy" id="349316"/>
    <lineage>
        <taxon>Bacteria</taxon>
        <taxon>Bacillati</taxon>
        <taxon>Actinomycetota</taxon>
        <taxon>Actinomycetes</taxon>
        <taxon>Micromonosporales</taxon>
        <taxon>Micromonosporaceae</taxon>
        <taxon>Luedemannella</taxon>
    </lineage>
</organism>
<name>A0ABN2M6I4_9ACTN</name>
<accession>A0ABN2M6I4</accession>
<evidence type="ECO:0000313" key="1">
    <source>
        <dbReference type="EMBL" id="GAA1809797.1"/>
    </source>
</evidence>
<proteinExistence type="predicted"/>
<sequence length="171" mass="18456">MWGRAKKLPAERRPALERDERVVAWAATADDGTVVTTNLGLWLPGQEARLGWHEIHKAAWDNPRLTITPGAYVEHGDGYSVMADQPPVTLSLTDPGDVPSQINTRVTRSVASTTHHALASGGGVRVVGRRVPGVDGVTWHVRYDDGTDTHDPLVVLQTAQLVAEAAYVPAD</sequence>
<comment type="caution">
    <text evidence="1">The sequence shown here is derived from an EMBL/GenBank/DDBJ whole genome shotgun (WGS) entry which is preliminary data.</text>
</comment>
<gene>
    <name evidence="1" type="ORF">GCM10009682_34320</name>
</gene>
<keyword evidence="2" id="KW-1185">Reference proteome</keyword>
<evidence type="ECO:0000313" key="2">
    <source>
        <dbReference type="Proteomes" id="UP001500218"/>
    </source>
</evidence>
<dbReference type="Proteomes" id="UP001500218">
    <property type="component" value="Unassembled WGS sequence"/>
</dbReference>
<dbReference type="RefSeq" id="WP_344132571.1">
    <property type="nucleotide sequence ID" value="NZ_BAAALT010000100.1"/>
</dbReference>
<protein>
    <recommendedName>
        <fullName evidence="3">DUF4178 domain-containing protein</fullName>
    </recommendedName>
</protein>
<evidence type="ECO:0008006" key="3">
    <source>
        <dbReference type="Google" id="ProtNLM"/>
    </source>
</evidence>